<sequence length="78" mass="8701">MCLLVIFRVVAYLSRVLESAFSALEGLNKQSFLTDLGNHLHKGLLSHWQKFTFSPRNPLLVQGGIRSLGVRMVISMTG</sequence>
<feature type="domain" description="Exocyst complex component Sec10-like alpha-helical bundle" evidence="2">
    <location>
        <begin position="8"/>
        <end position="55"/>
    </location>
</feature>
<evidence type="ECO:0000313" key="4">
    <source>
        <dbReference type="Proteomes" id="UP000287651"/>
    </source>
</evidence>
<dbReference type="PANTHER" id="PTHR12100:SF0">
    <property type="entry name" value="EXOCYST COMPLEX COMPONENT 5"/>
    <property type="match status" value="1"/>
</dbReference>
<protein>
    <recommendedName>
        <fullName evidence="2">Exocyst complex component Sec10-like alpha-helical bundle domain-containing protein</fullName>
    </recommendedName>
</protein>
<dbReference type="InterPro" id="IPR048627">
    <property type="entry name" value="Sec10_HB"/>
</dbReference>
<accession>A0A427ALE1</accession>
<feature type="chain" id="PRO_5019022902" description="Exocyst complex component Sec10-like alpha-helical bundle domain-containing protein" evidence="1">
    <location>
        <begin position="20"/>
        <end position="78"/>
    </location>
</feature>
<evidence type="ECO:0000256" key="1">
    <source>
        <dbReference type="SAM" id="SignalP"/>
    </source>
</evidence>
<evidence type="ECO:0000313" key="3">
    <source>
        <dbReference type="EMBL" id="RRT77077.1"/>
    </source>
</evidence>
<organism evidence="3 4">
    <name type="scientific">Ensete ventricosum</name>
    <name type="common">Abyssinian banana</name>
    <name type="synonym">Musa ensete</name>
    <dbReference type="NCBI Taxonomy" id="4639"/>
    <lineage>
        <taxon>Eukaryota</taxon>
        <taxon>Viridiplantae</taxon>
        <taxon>Streptophyta</taxon>
        <taxon>Embryophyta</taxon>
        <taxon>Tracheophyta</taxon>
        <taxon>Spermatophyta</taxon>
        <taxon>Magnoliopsida</taxon>
        <taxon>Liliopsida</taxon>
        <taxon>Zingiberales</taxon>
        <taxon>Musaceae</taxon>
        <taxon>Ensete</taxon>
    </lineage>
</organism>
<dbReference type="GO" id="GO:0006887">
    <property type="term" value="P:exocytosis"/>
    <property type="evidence" value="ECO:0007669"/>
    <property type="project" value="TreeGrafter"/>
</dbReference>
<reference evidence="3 4" key="1">
    <citation type="journal article" date="2014" name="Agronomy (Basel)">
        <title>A Draft Genome Sequence for Ensete ventricosum, the Drought-Tolerant Tree Against Hunger.</title>
        <authorList>
            <person name="Harrison J."/>
            <person name="Moore K.A."/>
            <person name="Paszkiewicz K."/>
            <person name="Jones T."/>
            <person name="Grant M."/>
            <person name="Ambacheew D."/>
            <person name="Muzemil S."/>
            <person name="Studholme D.J."/>
        </authorList>
    </citation>
    <scope>NUCLEOTIDE SEQUENCE [LARGE SCALE GENOMIC DNA]</scope>
</reference>
<dbReference type="Pfam" id="PF07393">
    <property type="entry name" value="Sec10_HB"/>
    <property type="match status" value="1"/>
</dbReference>
<evidence type="ECO:0000259" key="2">
    <source>
        <dbReference type="Pfam" id="PF07393"/>
    </source>
</evidence>
<dbReference type="AlphaFoldDB" id="A0A427ALE1"/>
<dbReference type="InterPro" id="IPR009976">
    <property type="entry name" value="Sec10-like"/>
</dbReference>
<name>A0A427ALE1_ENSVE</name>
<dbReference type="EMBL" id="AMZH03002020">
    <property type="protein sequence ID" value="RRT77077.1"/>
    <property type="molecule type" value="Genomic_DNA"/>
</dbReference>
<keyword evidence="1" id="KW-0732">Signal</keyword>
<feature type="signal peptide" evidence="1">
    <location>
        <begin position="1"/>
        <end position="19"/>
    </location>
</feature>
<dbReference type="PANTHER" id="PTHR12100">
    <property type="entry name" value="SEC10"/>
    <property type="match status" value="1"/>
</dbReference>
<dbReference type="GO" id="GO:0000145">
    <property type="term" value="C:exocyst"/>
    <property type="evidence" value="ECO:0007669"/>
    <property type="project" value="TreeGrafter"/>
</dbReference>
<proteinExistence type="predicted"/>
<dbReference type="Proteomes" id="UP000287651">
    <property type="component" value="Unassembled WGS sequence"/>
</dbReference>
<gene>
    <name evidence="3" type="ORF">B296_00029174</name>
</gene>
<comment type="caution">
    <text evidence="3">The sequence shown here is derived from an EMBL/GenBank/DDBJ whole genome shotgun (WGS) entry which is preliminary data.</text>
</comment>
<dbReference type="GO" id="GO:0006893">
    <property type="term" value="P:Golgi to plasma membrane transport"/>
    <property type="evidence" value="ECO:0007669"/>
    <property type="project" value="TreeGrafter"/>
</dbReference>